<keyword evidence="3" id="KW-1185">Reference proteome</keyword>
<evidence type="ECO:0000313" key="3">
    <source>
        <dbReference type="Proteomes" id="UP000503129"/>
    </source>
</evidence>
<sequence>MQQSAKSSSKFFALLIGVDCYLPNMLPQGASYNSLAGCVRDINHVESFLRNKLQVPPAHILKLTASNSDSPNIPQEPSEQLPTYDNIVAKFKQLTDLAEPQDQVYIHYSGHGGRSTTIYPDLKGSYGVDESLVPTDIGNPEARYLRDLELATLLQNMVDKGLVVTLVLDSCHSGGATRGGVNDANIRGLNKNIIDTTPRPTESLVASTEELIQNWQQLTHGQQNTRNVTAASGWLPEPKGYVLLAACRDNESAYEYAFNGKENNGALTYWLLDSLQKLGNDCTFKVLHDRILAKINSQFQQQTPMLQGEGDRLLFSGKSTKPQSAILVKKVDVASNQVLLQAGEAQGLRKGAEFAIYQLGITDFSQTDKRVALAKVVKVRAEESIAEVTKILRQEQAGNNLRLYIPPSKAGNSTQQTLSQGIIEDGASAILLSPSVKLVRKVRLLPPLENQQLPKEIDYKEALTAVKAAKENVEGNGWVEFLSSDQPSDEPVTYQVSVNAEGEYEILDAGGELINLRPPLKVDEHNAAASVVNRLVHLSKYQATLQLDNNDPISSFAGKLKVDICLPGETRGELLPLNAPGNVPTFDVDESAILRIRNESTKVLNITVLAIQPDWSISQLHPKGAAAFEPLDPGREKMIRIQTSLCEGYNESADVLKVFATVGATNFRCLELPALDKPRRGTQVFRATNPLEELLAAVASVQPPNRNISAAAYPSDKWTTEQVKLVVKKIVNC</sequence>
<evidence type="ECO:0000259" key="1">
    <source>
        <dbReference type="Pfam" id="PF00656"/>
    </source>
</evidence>
<protein>
    <submittedName>
        <fullName evidence="2">Caspase family protein</fullName>
    </submittedName>
</protein>
<dbReference type="Pfam" id="PF00656">
    <property type="entry name" value="Peptidase_C14"/>
    <property type="match status" value="1"/>
</dbReference>
<dbReference type="EMBL" id="CP030118">
    <property type="protein sequence ID" value="QDL12301.1"/>
    <property type="molecule type" value="Genomic_DNA"/>
</dbReference>
<dbReference type="Proteomes" id="UP000503129">
    <property type="component" value="Chromosome"/>
</dbReference>
<dbReference type="GO" id="GO:0005737">
    <property type="term" value="C:cytoplasm"/>
    <property type="evidence" value="ECO:0007669"/>
    <property type="project" value="TreeGrafter"/>
</dbReference>
<dbReference type="KEGG" id="bsen:DP114_17910"/>
<dbReference type="GO" id="GO:0004197">
    <property type="term" value="F:cysteine-type endopeptidase activity"/>
    <property type="evidence" value="ECO:0007669"/>
    <property type="project" value="InterPro"/>
</dbReference>
<gene>
    <name evidence="2" type="ORF">DP114_17910</name>
</gene>
<dbReference type="InterPro" id="IPR011600">
    <property type="entry name" value="Pept_C14_caspase"/>
</dbReference>
<dbReference type="InterPro" id="IPR050452">
    <property type="entry name" value="Metacaspase"/>
</dbReference>
<dbReference type="Gene3D" id="3.40.50.1460">
    <property type="match status" value="1"/>
</dbReference>
<reference evidence="2 3" key="1">
    <citation type="submission" date="2018-06" db="EMBL/GenBank/DDBJ databases">
        <title>Comparative genomics of Brasilonema spp. strains.</title>
        <authorList>
            <person name="Alvarenga D.O."/>
            <person name="Fiore M.F."/>
            <person name="Varani A.M."/>
        </authorList>
    </citation>
    <scope>NUCLEOTIDE SEQUENCE [LARGE SCALE GENOMIC DNA]</scope>
    <source>
        <strain evidence="2 3">CENA114</strain>
    </source>
</reference>
<evidence type="ECO:0000313" key="2">
    <source>
        <dbReference type="EMBL" id="QDL12301.1"/>
    </source>
</evidence>
<name>A0A856MRM4_9CYAN</name>
<organism evidence="2 3">
    <name type="scientific">Brasilonema sennae CENA114</name>
    <dbReference type="NCBI Taxonomy" id="415709"/>
    <lineage>
        <taxon>Bacteria</taxon>
        <taxon>Bacillati</taxon>
        <taxon>Cyanobacteriota</taxon>
        <taxon>Cyanophyceae</taxon>
        <taxon>Nostocales</taxon>
        <taxon>Scytonemataceae</taxon>
        <taxon>Brasilonema</taxon>
        <taxon>Bromeliae group (in: Brasilonema)</taxon>
    </lineage>
</organism>
<accession>A0A856MRM4</accession>
<dbReference type="PANTHER" id="PTHR48104:SF30">
    <property type="entry name" value="METACASPASE-1"/>
    <property type="match status" value="1"/>
</dbReference>
<dbReference type="PANTHER" id="PTHR48104">
    <property type="entry name" value="METACASPASE-4"/>
    <property type="match status" value="1"/>
</dbReference>
<dbReference type="AlphaFoldDB" id="A0A856MRM4"/>
<feature type="domain" description="Peptidase C14 caspase" evidence="1">
    <location>
        <begin position="12"/>
        <end position="307"/>
    </location>
</feature>
<dbReference type="GO" id="GO:0006508">
    <property type="term" value="P:proteolysis"/>
    <property type="evidence" value="ECO:0007669"/>
    <property type="project" value="InterPro"/>
</dbReference>
<proteinExistence type="predicted"/>